<dbReference type="AlphaFoldDB" id="A0A0K9YLE4"/>
<dbReference type="CDD" id="cd00085">
    <property type="entry name" value="HNHc"/>
    <property type="match status" value="1"/>
</dbReference>
<feature type="compositionally biased region" description="Basic residues" evidence="1">
    <location>
        <begin position="13"/>
        <end position="24"/>
    </location>
</feature>
<gene>
    <name evidence="2" type="ORF">ADS79_26990</name>
</gene>
<protein>
    <recommendedName>
        <fullName evidence="4">HNH nuclease domain-containing protein</fullName>
    </recommendedName>
</protein>
<proteinExistence type="predicted"/>
<dbReference type="Proteomes" id="UP000036834">
    <property type="component" value="Unassembled WGS sequence"/>
</dbReference>
<dbReference type="InterPro" id="IPR003615">
    <property type="entry name" value="HNH_nuc"/>
</dbReference>
<name>A0A0K9YLE4_9BACL</name>
<feature type="region of interest" description="Disordered" evidence="1">
    <location>
        <begin position="1"/>
        <end position="24"/>
    </location>
</feature>
<reference evidence="3" key="1">
    <citation type="submission" date="2015-07" db="EMBL/GenBank/DDBJ databases">
        <title>Genome sequencing project for genomic taxonomy and phylogenomics of Bacillus-like bacteria.</title>
        <authorList>
            <person name="Liu B."/>
            <person name="Wang J."/>
            <person name="Zhu Y."/>
            <person name="Liu G."/>
            <person name="Chen Q."/>
            <person name="Chen Z."/>
            <person name="Lan J."/>
            <person name="Che J."/>
            <person name="Ge C."/>
            <person name="Shi H."/>
            <person name="Pan Z."/>
            <person name="Liu X."/>
        </authorList>
    </citation>
    <scope>NUCLEOTIDE SEQUENCE [LARGE SCALE GENOMIC DNA]</scope>
    <source>
        <strain evidence="3">DSM 9887</strain>
    </source>
</reference>
<evidence type="ECO:0000313" key="3">
    <source>
        <dbReference type="Proteomes" id="UP000036834"/>
    </source>
</evidence>
<dbReference type="OrthoDB" id="2662325at2"/>
<dbReference type="STRING" id="54915.ADS79_26990"/>
<sequence>MGMFDEVRSVQKPNHKRRVKKQKERGKITADVLEQVWERDKACCVICRKSARQVWTLEAHHILFRSQGGTGEPWNVALACGPVTQTGTCHWKAHNTRAGRQAFVEYQQNVLLPLYRVGAS</sequence>
<evidence type="ECO:0000313" key="2">
    <source>
        <dbReference type="EMBL" id="KNB69514.1"/>
    </source>
</evidence>
<accession>A0A0K9YLE4</accession>
<comment type="caution">
    <text evidence="2">The sequence shown here is derived from an EMBL/GenBank/DDBJ whole genome shotgun (WGS) entry which is preliminary data.</text>
</comment>
<evidence type="ECO:0000256" key="1">
    <source>
        <dbReference type="SAM" id="MobiDB-lite"/>
    </source>
</evidence>
<organism evidence="2 3">
    <name type="scientific">Brevibacillus reuszeri</name>
    <dbReference type="NCBI Taxonomy" id="54915"/>
    <lineage>
        <taxon>Bacteria</taxon>
        <taxon>Bacillati</taxon>
        <taxon>Bacillota</taxon>
        <taxon>Bacilli</taxon>
        <taxon>Bacillales</taxon>
        <taxon>Paenibacillaceae</taxon>
        <taxon>Brevibacillus</taxon>
    </lineage>
</organism>
<dbReference type="PATRIC" id="fig|54915.3.peg.4577"/>
<dbReference type="EMBL" id="LGIQ01000011">
    <property type="protein sequence ID" value="KNB69514.1"/>
    <property type="molecule type" value="Genomic_DNA"/>
</dbReference>
<dbReference type="Gene3D" id="1.10.30.50">
    <property type="match status" value="1"/>
</dbReference>
<evidence type="ECO:0008006" key="4">
    <source>
        <dbReference type="Google" id="ProtNLM"/>
    </source>
</evidence>